<dbReference type="GO" id="GO:0003677">
    <property type="term" value="F:DNA binding"/>
    <property type="evidence" value="ECO:0007669"/>
    <property type="project" value="UniProtKB-KW"/>
</dbReference>
<dbReference type="AlphaFoldDB" id="A0A8F9TTA5"/>
<feature type="domain" description="RNA polymerase sigma-70 region 2" evidence="7">
    <location>
        <begin position="5"/>
        <end position="65"/>
    </location>
</feature>
<dbReference type="InterPro" id="IPR000838">
    <property type="entry name" value="RNA_pol_sigma70_ECF_CS"/>
</dbReference>
<dbReference type="EMBL" id="CP080507">
    <property type="protein sequence ID" value="QYM78839.1"/>
    <property type="molecule type" value="Genomic_DNA"/>
</dbReference>
<dbReference type="Gene3D" id="1.10.10.10">
    <property type="entry name" value="Winged helix-like DNA-binding domain superfamily/Winged helix DNA-binding domain"/>
    <property type="match status" value="1"/>
</dbReference>
<evidence type="ECO:0000256" key="4">
    <source>
        <dbReference type="ARBA" id="ARBA00023125"/>
    </source>
</evidence>
<evidence type="ECO:0000256" key="1">
    <source>
        <dbReference type="ARBA" id="ARBA00010641"/>
    </source>
</evidence>
<dbReference type="NCBIfam" id="TIGR02937">
    <property type="entry name" value="sigma70-ECF"/>
    <property type="match status" value="1"/>
</dbReference>
<evidence type="ECO:0000259" key="7">
    <source>
        <dbReference type="Pfam" id="PF04542"/>
    </source>
</evidence>
<dbReference type="Pfam" id="PF04542">
    <property type="entry name" value="Sigma70_r2"/>
    <property type="match status" value="1"/>
</dbReference>
<reference evidence="8" key="1">
    <citation type="submission" date="2021-08" db="EMBL/GenBank/DDBJ databases">
        <title>Genome of a novel bacterium of the phylum Verrucomicrobia, Oleiharenicola sp. KSB-15.</title>
        <authorList>
            <person name="Chung J.-H."/>
            <person name="Ahn J.-H."/>
            <person name="Yoon Y."/>
            <person name="Kim D.-Y."/>
            <person name="An S.-H."/>
            <person name="Park I."/>
            <person name="Yeon J."/>
        </authorList>
    </citation>
    <scope>NUCLEOTIDE SEQUENCE</scope>
    <source>
        <strain evidence="8">KSB-15</strain>
    </source>
</reference>
<evidence type="ECO:0000256" key="6">
    <source>
        <dbReference type="RuleBase" id="RU000716"/>
    </source>
</evidence>
<dbReference type="InterPro" id="IPR014284">
    <property type="entry name" value="RNA_pol_sigma-70_dom"/>
</dbReference>
<name>A0A8F9TTA5_9BACT</name>
<sequence>MERERFHRFLAARLGDATVADDLLQDSLLVALRKGGTLRRGERVVAWFYRILRRAIVDHYRRQARDRLRLDRLGKELQATESDRTSPPPDWEAVVCACFVGLLPTLNPRYADVLRRMDLRSGRKASVARELNLTVATLDVVLHRARAQLRERLEVFCGACSREGCLNCACEVREHRRTEKV</sequence>
<dbReference type="KEGG" id="ole:K0B96_16275"/>
<evidence type="ECO:0000313" key="9">
    <source>
        <dbReference type="Proteomes" id="UP000825051"/>
    </source>
</evidence>
<keyword evidence="5 6" id="KW-0804">Transcription</keyword>
<keyword evidence="2 6" id="KW-0805">Transcription regulation</keyword>
<dbReference type="SUPFAM" id="SSF88946">
    <property type="entry name" value="Sigma2 domain of RNA polymerase sigma factors"/>
    <property type="match status" value="1"/>
</dbReference>
<keyword evidence="9" id="KW-1185">Reference proteome</keyword>
<dbReference type="GO" id="GO:0006352">
    <property type="term" value="P:DNA-templated transcription initiation"/>
    <property type="evidence" value="ECO:0007669"/>
    <property type="project" value="InterPro"/>
</dbReference>
<dbReference type="InterPro" id="IPR036388">
    <property type="entry name" value="WH-like_DNA-bd_sf"/>
</dbReference>
<dbReference type="InterPro" id="IPR007627">
    <property type="entry name" value="RNA_pol_sigma70_r2"/>
</dbReference>
<gene>
    <name evidence="8" type="ORF">K0B96_16275</name>
</gene>
<dbReference type="SUPFAM" id="SSF88659">
    <property type="entry name" value="Sigma3 and sigma4 domains of RNA polymerase sigma factors"/>
    <property type="match status" value="1"/>
</dbReference>
<dbReference type="Gene3D" id="1.10.1740.10">
    <property type="match status" value="1"/>
</dbReference>
<dbReference type="PANTHER" id="PTHR43133">
    <property type="entry name" value="RNA POLYMERASE ECF-TYPE SIGMA FACTO"/>
    <property type="match status" value="1"/>
</dbReference>
<dbReference type="PROSITE" id="PS01063">
    <property type="entry name" value="SIGMA70_ECF"/>
    <property type="match status" value="1"/>
</dbReference>
<dbReference type="RefSeq" id="WP_220161943.1">
    <property type="nucleotide sequence ID" value="NZ_CP080507.1"/>
</dbReference>
<dbReference type="GO" id="GO:0016987">
    <property type="term" value="F:sigma factor activity"/>
    <property type="evidence" value="ECO:0007669"/>
    <property type="project" value="UniProtKB-KW"/>
</dbReference>
<evidence type="ECO:0000256" key="3">
    <source>
        <dbReference type="ARBA" id="ARBA00023082"/>
    </source>
</evidence>
<dbReference type="InterPro" id="IPR013324">
    <property type="entry name" value="RNA_pol_sigma_r3/r4-like"/>
</dbReference>
<dbReference type="Proteomes" id="UP000825051">
    <property type="component" value="Chromosome"/>
</dbReference>
<keyword evidence="4 6" id="KW-0238">DNA-binding</keyword>
<dbReference type="PANTHER" id="PTHR43133:SF8">
    <property type="entry name" value="RNA POLYMERASE SIGMA FACTOR HI_1459-RELATED"/>
    <property type="match status" value="1"/>
</dbReference>
<comment type="similarity">
    <text evidence="1 6">Belongs to the sigma-70 factor family. ECF subfamily.</text>
</comment>
<evidence type="ECO:0000256" key="2">
    <source>
        <dbReference type="ARBA" id="ARBA00023015"/>
    </source>
</evidence>
<evidence type="ECO:0000313" key="8">
    <source>
        <dbReference type="EMBL" id="QYM78839.1"/>
    </source>
</evidence>
<dbReference type="InterPro" id="IPR039425">
    <property type="entry name" value="RNA_pol_sigma-70-like"/>
</dbReference>
<evidence type="ECO:0000256" key="5">
    <source>
        <dbReference type="ARBA" id="ARBA00023163"/>
    </source>
</evidence>
<accession>A0A8F9TTA5</accession>
<protein>
    <recommendedName>
        <fullName evidence="6">RNA polymerase sigma factor</fullName>
    </recommendedName>
</protein>
<keyword evidence="3 6" id="KW-0731">Sigma factor</keyword>
<organism evidence="8 9">
    <name type="scientific">Horticoccus luteus</name>
    <dbReference type="NCBI Taxonomy" id="2862869"/>
    <lineage>
        <taxon>Bacteria</taxon>
        <taxon>Pseudomonadati</taxon>
        <taxon>Verrucomicrobiota</taxon>
        <taxon>Opitutia</taxon>
        <taxon>Opitutales</taxon>
        <taxon>Opitutaceae</taxon>
        <taxon>Horticoccus</taxon>
    </lineage>
</organism>
<dbReference type="InterPro" id="IPR013325">
    <property type="entry name" value="RNA_pol_sigma_r2"/>
</dbReference>
<proteinExistence type="inferred from homology"/>